<accession>A0A2J8U8J8</accession>
<organism evidence="1">
    <name type="scientific">Pongo abelii</name>
    <name type="common">Sumatran orangutan</name>
    <name type="synonym">Pongo pygmaeus abelii</name>
    <dbReference type="NCBI Taxonomy" id="9601"/>
    <lineage>
        <taxon>Eukaryota</taxon>
        <taxon>Metazoa</taxon>
        <taxon>Chordata</taxon>
        <taxon>Craniata</taxon>
        <taxon>Vertebrata</taxon>
        <taxon>Euteleostomi</taxon>
        <taxon>Mammalia</taxon>
        <taxon>Eutheria</taxon>
        <taxon>Euarchontoglires</taxon>
        <taxon>Primates</taxon>
        <taxon>Haplorrhini</taxon>
        <taxon>Catarrhini</taxon>
        <taxon>Hominidae</taxon>
        <taxon>Pongo</taxon>
    </lineage>
</organism>
<proteinExistence type="predicted"/>
<protein>
    <submittedName>
        <fullName evidence="1">PNKP isoform 17</fullName>
    </submittedName>
</protein>
<name>A0A2J8U8J8_PONAB</name>
<reference evidence="1" key="1">
    <citation type="submission" date="2017-12" db="EMBL/GenBank/DDBJ databases">
        <title>High-resolution comparative analysis of great ape genomes.</title>
        <authorList>
            <person name="Pollen A."/>
            <person name="Hastie A."/>
            <person name="Hormozdiari F."/>
            <person name="Dougherty M."/>
            <person name="Liu R."/>
            <person name="Chaisson M."/>
            <person name="Hoppe E."/>
            <person name="Hill C."/>
            <person name="Pang A."/>
            <person name="Hillier L."/>
            <person name="Baker C."/>
            <person name="Armstrong J."/>
            <person name="Shendure J."/>
            <person name="Paten B."/>
            <person name="Wilson R."/>
            <person name="Chao H."/>
            <person name="Schneider V."/>
            <person name="Ventura M."/>
            <person name="Kronenberg Z."/>
            <person name="Murali S."/>
            <person name="Gordon D."/>
            <person name="Cantsilieris S."/>
            <person name="Munson K."/>
            <person name="Nelson B."/>
            <person name="Raja A."/>
            <person name="Underwood J."/>
            <person name="Diekhans M."/>
            <person name="Fiddes I."/>
            <person name="Haussler D."/>
            <person name="Eichler E."/>
        </authorList>
    </citation>
    <scope>NUCLEOTIDE SEQUENCE [LARGE SCALE GENOMIC DNA]</scope>
    <source>
        <strain evidence="1">Susie</strain>
    </source>
</reference>
<dbReference type="AlphaFoldDB" id="A0A2J8U8J8"/>
<sequence>MTDSSHVPVSDMVMYGYSSSRPQRWPKASLPSWRSRSGYGWSRGWGGCTA</sequence>
<evidence type="ECO:0000313" key="1">
    <source>
        <dbReference type="EMBL" id="PNJ41596.1"/>
    </source>
</evidence>
<gene>
    <name evidence="1" type="ORF">CR201_G0029674</name>
</gene>
<feature type="non-terminal residue" evidence="1">
    <location>
        <position position="1"/>
    </location>
</feature>
<feature type="non-terminal residue" evidence="1">
    <location>
        <position position="50"/>
    </location>
</feature>
<dbReference type="EMBL" id="NDHI03003467">
    <property type="protein sequence ID" value="PNJ41596.1"/>
    <property type="molecule type" value="Genomic_DNA"/>
</dbReference>
<comment type="caution">
    <text evidence="1">The sequence shown here is derived from an EMBL/GenBank/DDBJ whole genome shotgun (WGS) entry which is preliminary data.</text>
</comment>